<keyword evidence="2" id="KW-1185">Reference proteome</keyword>
<organism evidence="1 2">
    <name type="scientific">Kibdelosporangium lantanae</name>
    <dbReference type="NCBI Taxonomy" id="1497396"/>
    <lineage>
        <taxon>Bacteria</taxon>
        <taxon>Bacillati</taxon>
        <taxon>Actinomycetota</taxon>
        <taxon>Actinomycetes</taxon>
        <taxon>Pseudonocardiales</taxon>
        <taxon>Pseudonocardiaceae</taxon>
        <taxon>Kibdelosporangium</taxon>
    </lineage>
</organism>
<sequence>LVAAGRGSWIAPSSTASYFRYPRVEWLPLEDAAPYELALIWPRHAANPLLHLLLEESRRVTRPAPV</sequence>
<evidence type="ECO:0000313" key="1">
    <source>
        <dbReference type="EMBL" id="MFD1048657.1"/>
    </source>
</evidence>
<dbReference type="Gene3D" id="3.40.190.10">
    <property type="entry name" value="Periplasmic binding protein-like II"/>
    <property type="match status" value="2"/>
</dbReference>
<feature type="non-terminal residue" evidence="1">
    <location>
        <position position="1"/>
    </location>
</feature>
<dbReference type="Proteomes" id="UP001597045">
    <property type="component" value="Unassembled WGS sequence"/>
</dbReference>
<proteinExistence type="predicted"/>
<gene>
    <name evidence="1" type="ORF">ACFQ1S_25565</name>
</gene>
<evidence type="ECO:0000313" key="2">
    <source>
        <dbReference type="Proteomes" id="UP001597045"/>
    </source>
</evidence>
<dbReference type="EMBL" id="JBHTIS010001722">
    <property type="protein sequence ID" value="MFD1048657.1"/>
    <property type="molecule type" value="Genomic_DNA"/>
</dbReference>
<protein>
    <recommendedName>
        <fullName evidence="3">LysR family transcriptional regulator</fullName>
    </recommendedName>
</protein>
<reference evidence="2" key="1">
    <citation type="journal article" date="2019" name="Int. J. Syst. Evol. Microbiol.">
        <title>The Global Catalogue of Microorganisms (GCM) 10K type strain sequencing project: providing services to taxonomists for standard genome sequencing and annotation.</title>
        <authorList>
            <consortium name="The Broad Institute Genomics Platform"/>
            <consortium name="The Broad Institute Genome Sequencing Center for Infectious Disease"/>
            <person name="Wu L."/>
            <person name="Ma J."/>
        </authorList>
    </citation>
    <scope>NUCLEOTIDE SEQUENCE [LARGE SCALE GENOMIC DNA]</scope>
    <source>
        <strain evidence="2">JCM 31486</strain>
    </source>
</reference>
<name>A0ABW3MEW9_9PSEU</name>
<evidence type="ECO:0008006" key="3">
    <source>
        <dbReference type="Google" id="ProtNLM"/>
    </source>
</evidence>
<comment type="caution">
    <text evidence="1">The sequence shown here is derived from an EMBL/GenBank/DDBJ whole genome shotgun (WGS) entry which is preliminary data.</text>
</comment>
<accession>A0ABW3MEW9</accession>